<name>A0ABR4E099_9PEZI</name>
<keyword evidence="2" id="KW-1185">Reference proteome</keyword>
<accession>A0ABR4E099</accession>
<evidence type="ECO:0000313" key="1">
    <source>
        <dbReference type="EMBL" id="KAL2275857.1"/>
    </source>
</evidence>
<reference evidence="1 2" key="1">
    <citation type="submission" date="2024-03" db="EMBL/GenBank/DDBJ databases">
        <title>A high-quality draft genome sequence of Diaporthe vaccinii, a causative agent of upright dieback and viscid rot disease in cranberry plants.</title>
        <authorList>
            <person name="Sarrasin M."/>
            <person name="Lang B.F."/>
            <person name="Burger G."/>
        </authorList>
    </citation>
    <scope>NUCLEOTIDE SEQUENCE [LARGE SCALE GENOMIC DNA]</scope>
    <source>
        <strain evidence="1 2">IS7</strain>
    </source>
</reference>
<proteinExistence type="predicted"/>
<organism evidence="1 2">
    <name type="scientific">Diaporthe vaccinii</name>
    <dbReference type="NCBI Taxonomy" id="105482"/>
    <lineage>
        <taxon>Eukaryota</taxon>
        <taxon>Fungi</taxon>
        <taxon>Dikarya</taxon>
        <taxon>Ascomycota</taxon>
        <taxon>Pezizomycotina</taxon>
        <taxon>Sordariomycetes</taxon>
        <taxon>Sordariomycetidae</taxon>
        <taxon>Diaporthales</taxon>
        <taxon>Diaporthaceae</taxon>
        <taxon>Diaporthe</taxon>
        <taxon>Diaporthe eres species complex</taxon>
    </lineage>
</organism>
<dbReference type="Proteomes" id="UP001600888">
    <property type="component" value="Unassembled WGS sequence"/>
</dbReference>
<gene>
    <name evidence="1" type="ORF">FJTKL_01519</name>
</gene>
<comment type="caution">
    <text evidence="1">The sequence shown here is derived from an EMBL/GenBank/DDBJ whole genome shotgun (WGS) entry which is preliminary data.</text>
</comment>
<protein>
    <submittedName>
        <fullName evidence="1">Uncharacterized protein</fullName>
    </submittedName>
</protein>
<sequence>MTADESLWYTVDRHVVQRVYCFKLWHLNNLQVGRNEHLHHLSSMSFMSTPHILDAIFNRMACRVRKNDTQVDVLLR</sequence>
<dbReference type="EMBL" id="JBAWTH010000125">
    <property type="protein sequence ID" value="KAL2275857.1"/>
    <property type="molecule type" value="Genomic_DNA"/>
</dbReference>
<evidence type="ECO:0000313" key="2">
    <source>
        <dbReference type="Proteomes" id="UP001600888"/>
    </source>
</evidence>